<sequence>MSARTTLPMDLNIELPMPALVRTYSASSIDSSPPTTPTSAEYLGRPFDEIDTKKQIIAQNKSLPSPRRRTVAQKQKEQDALSAMQVVFLVGMLFVDALRIMSWLPLCLRIIFKELWIVLECELKNQGVDAENVKRALGAVIAMVVCYCIFF</sequence>
<name>A0A165FPK6_EXIGL</name>
<reference evidence="2 3" key="1">
    <citation type="journal article" date="2016" name="Mol. Biol. Evol.">
        <title>Comparative Genomics of Early-Diverging Mushroom-Forming Fungi Provides Insights into the Origins of Lignocellulose Decay Capabilities.</title>
        <authorList>
            <person name="Nagy L.G."/>
            <person name="Riley R."/>
            <person name="Tritt A."/>
            <person name="Adam C."/>
            <person name="Daum C."/>
            <person name="Floudas D."/>
            <person name="Sun H."/>
            <person name="Yadav J.S."/>
            <person name="Pangilinan J."/>
            <person name="Larsson K.H."/>
            <person name="Matsuura K."/>
            <person name="Barry K."/>
            <person name="Labutti K."/>
            <person name="Kuo R."/>
            <person name="Ohm R.A."/>
            <person name="Bhattacharya S.S."/>
            <person name="Shirouzu T."/>
            <person name="Yoshinaga Y."/>
            <person name="Martin F.M."/>
            <person name="Grigoriev I.V."/>
            <person name="Hibbett D.S."/>
        </authorList>
    </citation>
    <scope>NUCLEOTIDE SEQUENCE [LARGE SCALE GENOMIC DNA]</scope>
    <source>
        <strain evidence="2 3">HHB12029</strain>
    </source>
</reference>
<organism evidence="2 3">
    <name type="scientific">Exidia glandulosa HHB12029</name>
    <dbReference type="NCBI Taxonomy" id="1314781"/>
    <lineage>
        <taxon>Eukaryota</taxon>
        <taxon>Fungi</taxon>
        <taxon>Dikarya</taxon>
        <taxon>Basidiomycota</taxon>
        <taxon>Agaricomycotina</taxon>
        <taxon>Agaricomycetes</taxon>
        <taxon>Auriculariales</taxon>
        <taxon>Exidiaceae</taxon>
        <taxon>Exidia</taxon>
    </lineage>
</organism>
<dbReference type="InParanoid" id="A0A165FPK6"/>
<gene>
    <name evidence="2" type="ORF">EXIGLDRAFT_695699</name>
</gene>
<evidence type="ECO:0000313" key="2">
    <source>
        <dbReference type="EMBL" id="KZV89325.1"/>
    </source>
</evidence>
<protein>
    <submittedName>
        <fullName evidence="2">Uncharacterized protein</fullName>
    </submittedName>
</protein>
<dbReference type="Proteomes" id="UP000077266">
    <property type="component" value="Unassembled WGS sequence"/>
</dbReference>
<accession>A0A165FPK6</accession>
<proteinExistence type="predicted"/>
<dbReference type="AlphaFoldDB" id="A0A165FPK6"/>
<keyword evidence="1" id="KW-0472">Membrane</keyword>
<feature type="transmembrane region" description="Helical" evidence="1">
    <location>
        <begin position="86"/>
        <end position="112"/>
    </location>
</feature>
<dbReference type="EMBL" id="KV426075">
    <property type="protein sequence ID" value="KZV89325.1"/>
    <property type="molecule type" value="Genomic_DNA"/>
</dbReference>
<keyword evidence="1" id="KW-0812">Transmembrane</keyword>
<evidence type="ECO:0000256" key="1">
    <source>
        <dbReference type="SAM" id="Phobius"/>
    </source>
</evidence>
<keyword evidence="1" id="KW-1133">Transmembrane helix</keyword>
<evidence type="ECO:0000313" key="3">
    <source>
        <dbReference type="Proteomes" id="UP000077266"/>
    </source>
</evidence>
<keyword evidence="3" id="KW-1185">Reference proteome</keyword>